<name>A0A0W0F4M0_MONRR</name>
<evidence type="ECO:0000313" key="12">
    <source>
        <dbReference type="EMBL" id="KTB31270.1"/>
    </source>
</evidence>
<evidence type="ECO:0000256" key="7">
    <source>
        <dbReference type="ARBA" id="ARBA00023136"/>
    </source>
</evidence>
<comment type="similarity">
    <text evidence="2">Belongs to the COG3 family.</text>
</comment>
<feature type="domain" description="Conserved oligomeric Golgi complex subunit 3 N-terminal" evidence="10">
    <location>
        <begin position="130"/>
        <end position="273"/>
    </location>
</feature>
<evidence type="ECO:0000256" key="3">
    <source>
        <dbReference type="ARBA" id="ARBA00020976"/>
    </source>
</evidence>
<dbReference type="Proteomes" id="UP000054988">
    <property type="component" value="Unassembled WGS sequence"/>
</dbReference>
<dbReference type="PANTHER" id="PTHR13302">
    <property type="entry name" value="CONSERVED OLIGOMERIC GOLGI COMPLEX COMPONENT 3"/>
    <property type="match status" value="1"/>
</dbReference>
<keyword evidence="6" id="KW-0333">Golgi apparatus</keyword>
<feature type="domain" description="Conserved oligomeric Golgi complex subunit 3 C-terminal" evidence="11">
    <location>
        <begin position="294"/>
        <end position="592"/>
    </location>
</feature>
<feature type="region of interest" description="Disordered" evidence="9">
    <location>
        <begin position="1"/>
        <end position="27"/>
    </location>
</feature>
<evidence type="ECO:0000256" key="8">
    <source>
        <dbReference type="ARBA" id="ARBA00031339"/>
    </source>
</evidence>
<dbReference type="AlphaFoldDB" id="A0A0W0F4M0"/>
<evidence type="ECO:0000256" key="1">
    <source>
        <dbReference type="ARBA" id="ARBA00004395"/>
    </source>
</evidence>
<evidence type="ECO:0000259" key="10">
    <source>
        <dbReference type="Pfam" id="PF04136"/>
    </source>
</evidence>
<dbReference type="Pfam" id="PF04136">
    <property type="entry name" value="COG3_N"/>
    <property type="match status" value="1"/>
</dbReference>
<evidence type="ECO:0000313" key="13">
    <source>
        <dbReference type="Proteomes" id="UP000054988"/>
    </source>
</evidence>
<dbReference type="GO" id="GO:0017119">
    <property type="term" value="C:Golgi transport complex"/>
    <property type="evidence" value="ECO:0007669"/>
    <property type="project" value="TreeGrafter"/>
</dbReference>
<dbReference type="GO" id="GO:0005801">
    <property type="term" value="C:cis-Golgi network"/>
    <property type="evidence" value="ECO:0007669"/>
    <property type="project" value="InterPro"/>
</dbReference>
<dbReference type="InterPro" id="IPR007265">
    <property type="entry name" value="COG_su3"/>
</dbReference>
<evidence type="ECO:0000256" key="4">
    <source>
        <dbReference type="ARBA" id="ARBA00022448"/>
    </source>
</evidence>
<dbReference type="GO" id="GO:0006886">
    <property type="term" value="P:intracellular protein transport"/>
    <property type="evidence" value="ECO:0007669"/>
    <property type="project" value="InterPro"/>
</dbReference>
<keyword evidence="4" id="KW-0813">Transport</keyword>
<evidence type="ECO:0000256" key="2">
    <source>
        <dbReference type="ARBA" id="ARBA00009936"/>
    </source>
</evidence>
<feature type="compositionally biased region" description="Polar residues" evidence="9">
    <location>
        <begin position="65"/>
        <end position="75"/>
    </location>
</feature>
<proteinExistence type="inferred from homology"/>
<gene>
    <name evidence="12" type="ORF">WG66_16164</name>
</gene>
<keyword evidence="7" id="KW-0472">Membrane</keyword>
<evidence type="ECO:0000256" key="9">
    <source>
        <dbReference type="SAM" id="MobiDB-lite"/>
    </source>
</evidence>
<comment type="caution">
    <text evidence="12">The sequence shown here is derived from an EMBL/GenBank/DDBJ whole genome shotgun (WGS) entry which is preliminary data.</text>
</comment>
<feature type="region of interest" description="Disordered" evidence="9">
    <location>
        <begin position="594"/>
        <end position="614"/>
    </location>
</feature>
<dbReference type="PANTHER" id="PTHR13302:SF8">
    <property type="entry name" value="CONSERVED OLIGOMERIC GOLGI COMPLEX SUBUNIT 3"/>
    <property type="match status" value="1"/>
</dbReference>
<feature type="region of interest" description="Disordered" evidence="9">
    <location>
        <begin position="55"/>
        <end position="86"/>
    </location>
</feature>
<evidence type="ECO:0000259" key="11">
    <source>
        <dbReference type="Pfam" id="PF20671"/>
    </source>
</evidence>
<sequence>MIPPRRTATPTTLSAPPKQKPPAPVLSVEEWESKAPLDDIQLSSINRIKRATEHPPLPLRFSDSEGLSTSRSSTPKLVGSRPGTPRLGLRQQQAGLLPKHPILTPQQFYDWYTLIERSVSHSQDAHFRAHVSMLTSHLDTCDYLLSQIELVENQVDGMFEGWKGVEESGKSLKESCERVLEERDSILRLEEELASRLEYFNELESATRMLNHPGETLVLQSDFLYMVERVDICIDYLKAHRQFREAELYLLRFNQCLTRAMTLIKMYFVGSLRALAGDVMKRLGSGEKTLETTHHLLYTRFLSLALSSPTSGQGHVLSLPPLLHELELRATNHPDTLGALLAECHAAYLSTRKALVGPVVREQVRELTRGVELGSAGNMDVVELTRAGCTYLKQLCNDEYEVFKQFFDTGEDQFYQYLETLCDYLYDDLRPRILHEPRLTALCEVCTVLQALMVEVHDEEDEETQNASESKLHTSTLLQPILQDAQTRLFFKAQAVVQSDIRHYMPSKEKGDFDLNTEGYQTVKKCIWVLEQLADFVNPAIFQDIAEEAISLCNASLQSASDALAVESKSKLEGYLFLVRQLLVLREVPDRFGLSEPEPAPASTSMSRERSGSVWGTGGAGGALTSLLGVGGSMLVSFGVVDDGSGRGVRNVDGAKRTIHQSLRQACENVISAAVDEVCVPLRAFITSVNSPTPGAAPASIPDTDAAFKQLYEDTVKKIKVYVGEQEAGVLVKHTTERVTDEYAVFRHVVMSGEKGEGKVMDEVELRVWLKGV</sequence>
<dbReference type="Pfam" id="PF20671">
    <property type="entry name" value="COG3_C"/>
    <property type="match status" value="1"/>
</dbReference>
<dbReference type="InterPro" id="IPR048685">
    <property type="entry name" value="COG3_C"/>
</dbReference>
<accession>A0A0W0F4M0</accession>
<dbReference type="GO" id="GO:0007030">
    <property type="term" value="P:Golgi organization"/>
    <property type="evidence" value="ECO:0007669"/>
    <property type="project" value="TreeGrafter"/>
</dbReference>
<dbReference type="EMBL" id="LATX01002342">
    <property type="protein sequence ID" value="KTB31270.1"/>
    <property type="molecule type" value="Genomic_DNA"/>
</dbReference>
<keyword evidence="5" id="KW-0653">Protein transport</keyword>
<dbReference type="InterPro" id="IPR048320">
    <property type="entry name" value="COG3_N"/>
</dbReference>
<evidence type="ECO:0000256" key="6">
    <source>
        <dbReference type="ARBA" id="ARBA00023034"/>
    </source>
</evidence>
<dbReference type="GO" id="GO:0006891">
    <property type="term" value="P:intra-Golgi vesicle-mediated transport"/>
    <property type="evidence" value="ECO:0007669"/>
    <property type="project" value="TreeGrafter"/>
</dbReference>
<protein>
    <recommendedName>
        <fullName evidence="3">Conserved oligomeric Golgi complex subunit 3</fullName>
    </recommendedName>
    <alternativeName>
        <fullName evidence="8">Component of oligomeric Golgi complex 3</fullName>
    </alternativeName>
</protein>
<dbReference type="eggNOG" id="KOG2604">
    <property type="taxonomic scope" value="Eukaryota"/>
</dbReference>
<comment type="subcellular location">
    <subcellularLocation>
        <location evidence="1">Golgi apparatus membrane</location>
        <topology evidence="1">Peripheral membrane protein</topology>
    </subcellularLocation>
</comment>
<reference evidence="12 13" key="1">
    <citation type="submission" date="2015-12" db="EMBL/GenBank/DDBJ databases">
        <title>Draft genome sequence of Moniliophthora roreri, the causal agent of frosty pod rot of cacao.</title>
        <authorList>
            <person name="Aime M.C."/>
            <person name="Diaz-Valderrama J.R."/>
            <person name="Kijpornyongpan T."/>
            <person name="Phillips-Mora W."/>
        </authorList>
    </citation>
    <scope>NUCLEOTIDE SEQUENCE [LARGE SCALE GENOMIC DNA]</scope>
    <source>
        <strain evidence="12 13">MCA 2952</strain>
    </source>
</reference>
<organism evidence="12 13">
    <name type="scientific">Moniliophthora roreri</name>
    <name type="common">Frosty pod rot fungus</name>
    <name type="synonym">Monilia roreri</name>
    <dbReference type="NCBI Taxonomy" id="221103"/>
    <lineage>
        <taxon>Eukaryota</taxon>
        <taxon>Fungi</taxon>
        <taxon>Dikarya</taxon>
        <taxon>Basidiomycota</taxon>
        <taxon>Agaricomycotina</taxon>
        <taxon>Agaricomycetes</taxon>
        <taxon>Agaricomycetidae</taxon>
        <taxon>Agaricales</taxon>
        <taxon>Marasmiineae</taxon>
        <taxon>Marasmiaceae</taxon>
        <taxon>Moniliophthora</taxon>
    </lineage>
</organism>
<dbReference type="GO" id="GO:0000139">
    <property type="term" value="C:Golgi membrane"/>
    <property type="evidence" value="ECO:0007669"/>
    <property type="project" value="UniProtKB-SubCell"/>
</dbReference>
<evidence type="ECO:0000256" key="5">
    <source>
        <dbReference type="ARBA" id="ARBA00022927"/>
    </source>
</evidence>